<gene>
    <name evidence="8" type="ORF">CQA57_07920</name>
</gene>
<dbReference type="Gene3D" id="1.10.287.470">
    <property type="entry name" value="Helix hairpin bin"/>
    <property type="match status" value="1"/>
</dbReference>
<evidence type="ECO:0000256" key="5">
    <source>
        <dbReference type="SAM" id="Phobius"/>
    </source>
</evidence>
<proteinExistence type="inferred from homology"/>
<feature type="domain" description="YknX-like beta-barrel" evidence="7">
    <location>
        <begin position="241"/>
        <end position="312"/>
    </location>
</feature>
<dbReference type="EMBL" id="NXLX01000031">
    <property type="protein sequence ID" value="RDU71292.1"/>
    <property type="molecule type" value="Genomic_DNA"/>
</dbReference>
<dbReference type="Pfam" id="PF25917">
    <property type="entry name" value="BSH_RND"/>
    <property type="match status" value="1"/>
</dbReference>
<accession>A0A3D8J193</accession>
<dbReference type="PANTHER" id="PTHR32347:SF14">
    <property type="entry name" value="EFFLUX SYSTEM COMPONENT YKNX-RELATED"/>
    <property type="match status" value="1"/>
</dbReference>
<evidence type="ECO:0000313" key="9">
    <source>
        <dbReference type="Proteomes" id="UP000256695"/>
    </source>
</evidence>
<dbReference type="InterPro" id="IPR058636">
    <property type="entry name" value="Beta-barrel_YknX"/>
</dbReference>
<comment type="subcellular location">
    <subcellularLocation>
        <location evidence="1">Cell envelope</location>
    </subcellularLocation>
</comment>
<dbReference type="NCBIfam" id="TIGR01730">
    <property type="entry name" value="RND_mfp"/>
    <property type="match status" value="1"/>
</dbReference>
<dbReference type="InterPro" id="IPR058625">
    <property type="entry name" value="MdtA-like_BSH"/>
</dbReference>
<feature type="transmembrane region" description="Helical" evidence="5">
    <location>
        <begin position="18"/>
        <end position="38"/>
    </location>
</feature>
<keyword evidence="9" id="KW-1185">Reference proteome</keyword>
<keyword evidence="5" id="KW-0812">Transmembrane</keyword>
<dbReference type="Gene3D" id="2.40.30.170">
    <property type="match status" value="1"/>
</dbReference>
<keyword evidence="3 4" id="KW-0175">Coiled coil</keyword>
<feature type="domain" description="Multidrug resistance protein MdtA-like barrel-sandwich hybrid" evidence="6">
    <location>
        <begin position="70"/>
        <end position="226"/>
    </location>
</feature>
<dbReference type="PANTHER" id="PTHR32347">
    <property type="entry name" value="EFFLUX SYSTEM COMPONENT YKNX-RELATED"/>
    <property type="match status" value="1"/>
</dbReference>
<comment type="similarity">
    <text evidence="2">Belongs to the membrane fusion protein (MFP) (TC 8.A.1) family.</text>
</comment>
<dbReference type="AlphaFoldDB" id="A0A3D8J193"/>
<dbReference type="GO" id="GO:0022857">
    <property type="term" value="F:transmembrane transporter activity"/>
    <property type="evidence" value="ECO:0007669"/>
    <property type="project" value="InterPro"/>
</dbReference>
<dbReference type="Pfam" id="PF25990">
    <property type="entry name" value="Beta-barrel_YknX"/>
    <property type="match status" value="1"/>
</dbReference>
<dbReference type="Gene3D" id="2.40.50.100">
    <property type="match status" value="1"/>
</dbReference>
<dbReference type="SUPFAM" id="SSF111369">
    <property type="entry name" value="HlyD-like secretion proteins"/>
    <property type="match status" value="1"/>
</dbReference>
<organism evidence="8 9">
    <name type="scientific">Helicobacter anseris</name>
    <dbReference type="NCBI Taxonomy" id="375926"/>
    <lineage>
        <taxon>Bacteria</taxon>
        <taxon>Pseudomonadati</taxon>
        <taxon>Campylobacterota</taxon>
        <taxon>Epsilonproteobacteria</taxon>
        <taxon>Campylobacterales</taxon>
        <taxon>Helicobacteraceae</taxon>
        <taxon>Helicobacter</taxon>
    </lineage>
</organism>
<name>A0A3D8J193_9HELI</name>
<dbReference type="RefSeq" id="WP_115579699.1">
    <property type="nucleotide sequence ID" value="NZ_NXLX01000031.1"/>
</dbReference>
<dbReference type="InterPro" id="IPR006143">
    <property type="entry name" value="RND_pump_MFP"/>
</dbReference>
<protein>
    <submittedName>
        <fullName evidence="8">Efflux RND transporter periplasmic adaptor subunit</fullName>
    </submittedName>
</protein>
<keyword evidence="5" id="KW-1133">Transmembrane helix</keyword>
<sequence>MKKSIEEILNPSKNTNRWLYIILIGLIFICCTIAYFLFTQKPKIIYNTTKPILGNITQTISATGTLSATNDVEIGSQISGTISKVYVDVNDNVKKGQILAEINPNKLKQTLDGYEAQLNSAKANLESSKVTLQQKKWNYERLEKLYKATKGQSPSQLELQTAKLDFLQAQADVKIKQASMQQIQTNINAAKIDLQNSIITSPIDGIILTREVSAGQTVAASLNTPTLFTLAENLKDMKLVVNISESDIGKVKVNQKVSFNVDAYPNQTFYAKVNRVNFASTTTDNITSYETNIFVDNEQLLLRPGMSATANIEVASAKNAMLIPIAAIFYQPNIQTTQKKKSNASLFPAPPPRQKRSINNAKNINGTNATIWILKDNIPQEISIEVGVSNSKFVQVLSKEITQDTLIITDSIIQ</sequence>
<evidence type="ECO:0000259" key="7">
    <source>
        <dbReference type="Pfam" id="PF25990"/>
    </source>
</evidence>
<dbReference type="Proteomes" id="UP000256695">
    <property type="component" value="Unassembled WGS sequence"/>
</dbReference>
<evidence type="ECO:0000256" key="4">
    <source>
        <dbReference type="SAM" id="Coils"/>
    </source>
</evidence>
<feature type="coiled-coil region" evidence="4">
    <location>
        <begin position="111"/>
        <end position="152"/>
    </location>
</feature>
<evidence type="ECO:0000256" key="3">
    <source>
        <dbReference type="ARBA" id="ARBA00023054"/>
    </source>
</evidence>
<evidence type="ECO:0000313" key="8">
    <source>
        <dbReference type="EMBL" id="RDU71292.1"/>
    </source>
</evidence>
<comment type="caution">
    <text evidence="8">The sequence shown here is derived from an EMBL/GenBank/DDBJ whole genome shotgun (WGS) entry which is preliminary data.</text>
</comment>
<evidence type="ECO:0000259" key="6">
    <source>
        <dbReference type="Pfam" id="PF25917"/>
    </source>
</evidence>
<dbReference type="GO" id="GO:0016020">
    <property type="term" value="C:membrane"/>
    <property type="evidence" value="ECO:0007669"/>
    <property type="project" value="InterPro"/>
</dbReference>
<dbReference type="InterPro" id="IPR050465">
    <property type="entry name" value="UPF0194_transport"/>
</dbReference>
<keyword evidence="5" id="KW-0472">Membrane</keyword>
<reference evidence="8 9" key="1">
    <citation type="submission" date="2018-04" db="EMBL/GenBank/DDBJ databases">
        <title>Novel Campyloabacter and Helicobacter Species and Strains.</title>
        <authorList>
            <person name="Mannion A.J."/>
            <person name="Shen Z."/>
            <person name="Fox J.G."/>
        </authorList>
    </citation>
    <scope>NUCLEOTIDE SEQUENCE [LARGE SCALE GENOMIC DNA]</scope>
    <source>
        <strain evidence="8 9">MIT 04-9362</strain>
    </source>
</reference>
<evidence type="ECO:0000256" key="2">
    <source>
        <dbReference type="ARBA" id="ARBA00009477"/>
    </source>
</evidence>
<dbReference type="GO" id="GO:0030313">
    <property type="term" value="C:cell envelope"/>
    <property type="evidence" value="ECO:0007669"/>
    <property type="project" value="UniProtKB-SubCell"/>
</dbReference>
<dbReference type="OrthoDB" id="9784484at2"/>
<evidence type="ECO:0000256" key="1">
    <source>
        <dbReference type="ARBA" id="ARBA00004196"/>
    </source>
</evidence>